<sequence>MLPKLSSPLAEAATPVSIIHSSLKAN</sequence>
<reference evidence="1" key="1">
    <citation type="submission" date="2014-09" db="EMBL/GenBank/DDBJ databases">
        <authorList>
            <person name="Magalhaes I.L.F."/>
            <person name="Oliveira U."/>
            <person name="Santos F.R."/>
            <person name="Vidigal T.H.D.A."/>
            <person name="Brescovit A.D."/>
            <person name="Santos A.J."/>
        </authorList>
    </citation>
    <scope>NUCLEOTIDE SEQUENCE</scope>
    <source>
        <tissue evidence="1">Shoot tissue taken approximately 20 cm above the soil surface</tissue>
    </source>
</reference>
<dbReference type="AlphaFoldDB" id="A0A0A9FV88"/>
<organism evidence="1">
    <name type="scientific">Arundo donax</name>
    <name type="common">Giant reed</name>
    <name type="synonym">Donax arundinaceus</name>
    <dbReference type="NCBI Taxonomy" id="35708"/>
    <lineage>
        <taxon>Eukaryota</taxon>
        <taxon>Viridiplantae</taxon>
        <taxon>Streptophyta</taxon>
        <taxon>Embryophyta</taxon>
        <taxon>Tracheophyta</taxon>
        <taxon>Spermatophyta</taxon>
        <taxon>Magnoliopsida</taxon>
        <taxon>Liliopsida</taxon>
        <taxon>Poales</taxon>
        <taxon>Poaceae</taxon>
        <taxon>PACMAD clade</taxon>
        <taxon>Arundinoideae</taxon>
        <taxon>Arundineae</taxon>
        <taxon>Arundo</taxon>
    </lineage>
</organism>
<evidence type="ECO:0000313" key="1">
    <source>
        <dbReference type="EMBL" id="JAE14231.1"/>
    </source>
</evidence>
<reference evidence="1" key="2">
    <citation type="journal article" date="2015" name="Data Brief">
        <title>Shoot transcriptome of the giant reed, Arundo donax.</title>
        <authorList>
            <person name="Barrero R.A."/>
            <person name="Guerrero F.D."/>
            <person name="Moolhuijzen P."/>
            <person name="Goolsby J.A."/>
            <person name="Tidwell J."/>
            <person name="Bellgard S.E."/>
            <person name="Bellgard M.I."/>
        </authorList>
    </citation>
    <scope>NUCLEOTIDE SEQUENCE</scope>
    <source>
        <tissue evidence="1">Shoot tissue taken approximately 20 cm above the soil surface</tissue>
    </source>
</reference>
<proteinExistence type="predicted"/>
<name>A0A0A9FV88_ARUDO</name>
<accession>A0A0A9FV88</accession>
<protein>
    <submittedName>
        <fullName evidence="1">Uncharacterized protein</fullName>
    </submittedName>
</protein>
<dbReference type="EMBL" id="GBRH01183665">
    <property type="protein sequence ID" value="JAE14231.1"/>
    <property type="molecule type" value="Transcribed_RNA"/>
</dbReference>